<name>A0A1T5KHH1_9MICO</name>
<organism evidence="2 3">
    <name type="scientific">Okibacterium fritillariae</name>
    <dbReference type="NCBI Taxonomy" id="123320"/>
    <lineage>
        <taxon>Bacteria</taxon>
        <taxon>Bacillati</taxon>
        <taxon>Actinomycetota</taxon>
        <taxon>Actinomycetes</taxon>
        <taxon>Micrococcales</taxon>
        <taxon>Microbacteriaceae</taxon>
        <taxon>Okibacterium</taxon>
    </lineage>
</organism>
<keyword evidence="3" id="KW-1185">Reference proteome</keyword>
<dbReference type="InterPro" id="IPR029044">
    <property type="entry name" value="Nucleotide-diphossugar_trans"/>
</dbReference>
<dbReference type="Proteomes" id="UP000190857">
    <property type="component" value="Unassembled WGS sequence"/>
</dbReference>
<dbReference type="EMBL" id="FUZP01000002">
    <property type="protein sequence ID" value="SKC62778.1"/>
    <property type="molecule type" value="Genomic_DNA"/>
</dbReference>
<dbReference type="STRING" id="123320.SAMN06309945_2212"/>
<evidence type="ECO:0008006" key="4">
    <source>
        <dbReference type="Google" id="ProtNLM"/>
    </source>
</evidence>
<reference evidence="2 3" key="1">
    <citation type="submission" date="2017-02" db="EMBL/GenBank/DDBJ databases">
        <authorList>
            <person name="Peterson S.W."/>
        </authorList>
    </citation>
    <scope>NUCLEOTIDE SEQUENCE [LARGE SCALE GENOMIC DNA]</scope>
    <source>
        <strain evidence="2 3">VKM Ac-2059</strain>
    </source>
</reference>
<dbReference type="RefSeq" id="WP_079728265.1">
    <property type="nucleotide sequence ID" value="NZ_FUZP01000002.1"/>
</dbReference>
<feature type="region of interest" description="Disordered" evidence="1">
    <location>
        <begin position="338"/>
        <end position="359"/>
    </location>
</feature>
<protein>
    <recommendedName>
        <fullName evidence="4">Glycosyl transferase family 2</fullName>
    </recommendedName>
</protein>
<gene>
    <name evidence="2" type="ORF">SAMN06309945_2212</name>
</gene>
<dbReference type="AlphaFoldDB" id="A0A1T5KHH1"/>
<evidence type="ECO:0000313" key="2">
    <source>
        <dbReference type="EMBL" id="SKC62778.1"/>
    </source>
</evidence>
<proteinExistence type="predicted"/>
<dbReference type="SUPFAM" id="SSF53448">
    <property type="entry name" value="Nucleotide-diphospho-sugar transferases"/>
    <property type="match status" value="1"/>
</dbReference>
<accession>A0A1T5KHH1</accession>
<dbReference type="OrthoDB" id="5112672at2"/>
<evidence type="ECO:0000256" key="1">
    <source>
        <dbReference type="SAM" id="MobiDB-lite"/>
    </source>
</evidence>
<sequence length="359" mass="40828">MALRNAVGRTAQRLGLGPVARAALKGARATSSGAQTAVRVAHDRARALDEKRRWWGYRRDVKFGVRLEVVSGRPRVNALPVVMCLWHRPSRMSEILDTLEAQNVGRPIRLVLWNNAPENDDLYQDVFAHRIFRNISSIELHSSGINMGGIGRFLAMRELTRTGYDGPFVMFDDDEVVSPYFLRDLLAAYRPGSITGWWAYRYDGTYYARRTLHHGEEANYIGTGGAACDSRLVRSRAFFDALPERYLFLEDMWMSAFARWNGWRLSKVDTPGDFAMREADQHHGIFDLKTDFSLYLNDAVPVRDDIVNHRVHARTAWTPIESDAQLDQERSSIVARYRDDYPKPLHEAPGTVVGPDDAS</sequence>
<evidence type="ECO:0000313" key="3">
    <source>
        <dbReference type="Proteomes" id="UP000190857"/>
    </source>
</evidence>